<dbReference type="RefSeq" id="WP_135836066.1">
    <property type="nucleotide sequence ID" value="NZ_SRPE01000008.1"/>
</dbReference>
<organism evidence="3 4">
    <name type="scientific">Empedobacter tilapiae</name>
    <dbReference type="NCBI Taxonomy" id="2491114"/>
    <lineage>
        <taxon>Bacteria</taxon>
        <taxon>Pseudomonadati</taxon>
        <taxon>Bacteroidota</taxon>
        <taxon>Flavobacteriia</taxon>
        <taxon>Flavobacteriales</taxon>
        <taxon>Weeksellaceae</taxon>
        <taxon>Empedobacter</taxon>
    </lineage>
</organism>
<feature type="domain" description="TerD" evidence="2">
    <location>
        <begin position="1"/>
        <end position="211"/>
    </location>
</feature>
<dbReference type="OrthoDB" id="978360at2"/>
<dbReference type="InterPro" id="IPR003325">
    <property type="entry name" value="TerD"/>
</dbReference>
<dbReference type="PANTHER" id="PTHR32097:SF17">
    <property type="entry name" value="CAMP-BINDING PROTEIN 1-RELATED"/>
    <property type="match status" value="1"/>
</dbReference>
<comment type="caution">
    <text evidence="3">The sequence shown here is derived from an EMBL/GenBank/DDBJ whole genome shotgun (WGS) entry which is preliminary data.</text>
</comment>
<dbReference type="CDD" id="cd06974">
    <property type="entry name" value="TerD_like"/>
    <property type="match status" value="1"/>
</dbReference>
<evidence type="ECO:0000313" key="3">
    <source>
        <dbReference type="EMBL" id="TGN26092.1"/>
    </source>
</evidence>
<evidence type="ECO:0000259" key="2">
    <source>
        <dbReference type="Pfam" id="PF02342"/>
    </source>
</evidence>
<evidence type="ECO:0000256" key="1">
    <source>
        <dbReference type="ARBA" id="ARBA00022686"/>
    </source>
</evidence>
<proteinExistence type="predicted"/>
<dbReference type="InterPro" id="IPR051324">
    <property type="entry name" value="Stress/Tellurium_Resist"/>
</dbReference>
<reference evidence="3 4" key="1">
    <citation type="submission" date="2019-03" db="EMBL/GenBank/DDBJ databases">
        <title>Empedobacter tilapiae sp. nov., isolated from an intestine of Nile tilapia Oreochromis niloticus.</title>
        <authorList>
            <person name="Kim Y.-O."/>
            <person name="Yoon J.-H."/>
        </authorList>
    </citation>
    <scope>NUCLEOTIDE SEQUENCE [LARGE SCALE GENOMIC DNA]</scope>
    <source>
        <strain evidence="3 4">MRS2</strain>
    </source>
</reference>
<dbReference type="AlphaFoldDB" id="A0A4Z1BQH2"/>
<dbReference type="EMBL" id="SRPE01000008">
    <property type="protein sequence ID" value="TGN26092.1"/>
    <property type="molecule type" value="Genomic_DNA"/>
</dbReference>
<name>A0A4Z1BQH2_9FLAO</name>
<sequence>MAINLQKGQKIDLRKSTGEALTNFCVGVNWGAIETIKPGFLGMGSKKVVEDVDLDLSCVMLDSNNEMVDWIYSPDYNAWLSNNNFPLGKLSSKDGGLRHSGDDRQGDVGGDDGLDNEIISVDLNHLSPNIDKIFFFINIYLNKGQNFDFSQIPFAKIRMYEGTPTRVDNVHSNYDIVTDSSYRGKGALVLGKLYLRNGEWKFDAIGEPSDDKIFIQTIQRILQNYK</sequence>
<gene>
    <name evidence="3" type="ORF">E4J94_12110</name>
</gene>
<protein>
    <submittedName>
        <fullName evidence="3">TerD family protein</fullName>
    </submittedName>
</protein>
<dbReference type="Proteomes" id="UP000297998">
    <property type="component" value="Unassembled WGS sequence"/>
</dbReference>
<dbReference type="PANTHER" id="PTHR32097">
    <property type="entry name" value="CAMP-BINDING PROTEIN 1-RELATED"/>
    <property type="match status" value="1"/>
</dbReference>
<dbReference type="Pfam" id="PF02342">
    <property type="entry name" value="TerD"/>
    <property type="match status" value="1"/>
</dbReference>
<accession>A0A4Z1BQH2</accession>
<evidence type="ECO:0000313" key="4">
    <source>
        <dbReference type="Proteomes" id="UP000297998"/>
    </source>
</evidence>
<dbReference type="Gene3D" id="2.60.60.30">
    <property type="entry name" value="sav2460 like domains"/>
    <property type="match status" value="1"/>
</dbReference>
<keyword evidence="4" id="KW-1185">Reference proteome</keyword>
<dbReference type="GO" id="GO:0046690">
    <property type="term" value="P:response to tellurium ion"/>
    <property type="evidence" value="ECO:0007669"/>
    <property type="project" value="UniProtKB-KW"/>
</dbReference>
<keyword evidence="1" id="KW-0778">Tellurium resistance</keyword>